<evidence type="ECO:0000313" key="5">
    <source>
        <dbReference type="Proteomes" id="UP000198584"/>
    </source>
</evidence>
<dbReference type="Gene3D" id="1.20.5.340">
    <property type="match status" value="1"/>
</dbReference>
<evidence type="ECO:0000259" key="3">
    <source>
        <dbReference type="Pfam" id="PF03448"/>
    </source>
</evidence>
<feature type="domain" description="Magnesium transporter MgtE intracellular" evidence="3">
    <location>
        <begin position="135"/>
        <end position="188"/>
    </location>
</feature>
<gene>
    <name evidence="4" type="ORF">SAMN05421743_11385</name>
</gene>
<keyword evidence="4" id="KW-0969">Cilium</keyword>
<evidence type="ECO:0000313" key="4">
    <source>
        <dbReference type="EMBL" id="SEB03295.1"/>
    </source>
</evidence>
<dbReference type="SUPFAM" id="SSF158791">
    <property type="entry name" value="MgtE N-terminal domain-like"/>
    <property type="match status" value="1"/>
</dbReference>
<name>A0A1H4G151_9BACI</name>
<reference evidence="4 5" key="1">
    <citation type="submission" date="2016-10" db="EMBL/GenBank/DDBJ databases">
        <authorList>
            <person name="de Groot N.N."/>
        </authorList>
    </citation>
    <scope>NUCLEOTIDE SEQUENCE [LARGE SCALE GENOMIC DNA]</scope>
    <source>
        <strain evidence="4 5">CCM7597</strain>
    </source>
</reference>
<dbReference type="Proteomes" id="UP000198584">
    <property type="component" value="Unassembled WGS sequence"/>
</dbReference>
<evidence type="ECO:0000256" key="1">
    <source>
        <dbReference type="SAM" id="Coils"/>
    </source>
</evidence>
<keyword evidence="4" id="KW-0966">Cell projection</keyword>
<dbReference type="EMBL" id="FNQR01000013">
    <property type="protein sequence ID" value="SEB03295.1"/>
    <property type="molecule type" value="Genomic_DNA"/>
</dbReference>
<dbReference type="AlphaFoldDB" id="A0A1H4G151"/>
<keyword evidence="2" id="KW-0472">Membrane</keyword>
<dbReference type="RefSeq" id="WP_093045811.1">
    <property type="nucleotide sequence ID" value="NZ_FNQR01000013.1"/>
</dbReference>
<proteinExistence type="predicted"/>
<keyword evidence="4" id="KW-0282">Flagellum</keyword>
<sequence length="193" mass="21350">MAKSRPKESVSTNRLQWFFFVIIIPVIFAVTLTWIVLMIAGINLGDMAAKYGKDVPVVQSLFPSEEEKSKEQRINKLQYSLDEKNDTIDQLEQDIAGKNATIEELEQQVGDLEAKLSMEESTDENKDAQVKQVSSSFKDMDPGQAAAIIGNLDQPVAVTVLRNLPNSERGNILGELDPEQAATLTSLLITRGN</sequence>
<keyword evidence="1" id="KW-0175">Coiled coil</keyword>
<organism evidence="4 5">
    <name type="scientific">Thalassobacillus cyri</name>
    <dbReference type="NCBI Taxonomy" id="571932"/>
    <lineage>
        <taxon>Bacteria</taxon>
        <taxon>Bacillati</taxon>
        <taxon>Bacillota</taxon>
        <taxon>Bacilli</taxon>
        <taxon>Bacillales</taxon>
        <taxon>Bacillaceae</taxon>
        <taxon>Thalassobacillus</taxon>
    </lineage>
</organism>
<evidence type="ECO:0000256" key="2">
    <source>
        <dbReference type="SAM" id="Phobius"/>
    </source>
</evidence>
<feature type="transmembrane region" description="Helical" evidence="2">
    <location>
        <begin position="17"/>
        <end position="44"/>
    </location>
</feature>
<dbReference type="InterPro" id="IPR006668">
    <property type="entry name" value="Mg_transptr_MgtE_intracell_dom"/>
</dbReference>
<keyword evidence="2" id="KW-1133">Transmembrane helix</keyword>
<keyword evidence="2" id="KW-0812">Transmembrane</keyword>
<accession>A0A1H4G151</accession>
<dbReference type="Pfam" id="PF03448">
    <property type="entry name" value="MgtE_N"/>
    <property type="match status" value="1"/>
</dbReference>
<protein>
    <submittedName>
        <fullName evidence="4">Flagellar motility protein MotE, a chaperone for MotC folding</fullName>
    </submittedName>
</protein>
<keyword evidence="5" id="KW-1185">Reference proteome</keyword>
<feature type="coiled-coil region" evidence="1">
    <location>
        <begin position="74"/>
        <end position="122"/>
    </location>
</feature>
<dbReference type="OrthoDB" id="1724615at2"/>
<dbReference type="STRING" id="571932.SAMN05421743_11385"/>